<keyword evidence="2 7" id="KW-0645">Protease</keyword>
<dbReference type="InterPro" id="IPR051543">
    <property type="entry name" value="Serine_Peptidase_S9A"/>
</dbReference>
<evidence type="ECO:0000256" key="1">
    <source>
        <dbReference type="ARBA" id="ARBA00005228"/>
    </source>
</evidence>
<dbReference type="PRINTS" id="PR00862">
    <property type="entry name" value="PROLIGOPTASE"/>
</dbReference>
<dbReference type="GO" id="GO:0006508">
    <property type="term" value="P:proteolysis"/>
    <property type="evidence" value="ECO:0007669"/>
    <property type="project" value="UniProtKB-KW"/>
</dbReference>
<keyword evidence="3 7" id="KW-0378">Hydrolase</keyword>
<dbReference type="Pfam" id="PF00326">
    <property type="entry name" value="Peptidase_S9"/>
    <property type="match status" value="1"/>
</dbReference>
<comment type="similarity">
    <text evidence="1">Belongs to the peptidase S9A family.</text>
</comment>
<accession>A0A0A0JLV5</accession>
<keyword evidence="8" id="KW-1185">Reference proteome</keyword>
<dbReference type="InterPro" id="IPR002470">
    <property type="entry name" value="Peptidase_S9A"/>
</dbReference>
<evidence type="ECO:0000256" key="3">
    <source>
        <dbReference type="ARBA" id="ARBA00022801"/>
    </source>
</evidence>
<evidence type="ECO:0000313" key="7">
    <source>
        <dbReference type="EMBL" id="KGN38420.1"/>
    </source>
</evidence>
<dbReference type="OrthoDB" id="9801421at2"/>
<dbReference type="Gene3D" id="3.40.50.1820">
    <property type="entry name" value="alpha/beta hydrolase"/>
    <property type="match status" value="1"/>
</dbReference>
<feature type="domain" description="Peptidase S9 prolyl oligopeptidase catalytic" evidence="5">
    <location>
        <begin position="482"/>
        <end position="701"/>
    </location>
</feature>
<protein>
    <submittedName>
        <fullName evidence="7">Protease</fullName>
        <ecNumber evidence="7">3.4.21.83</ecNumber>
    </submittedName>
</protein>
<dbReference type="Proteomes" id="UP000030011">
    <property type="component" value="Unassembled WGS sequence"/>
</dbReference>
<dbReference type="Gene3D" id="2.130.10.120">
    <property type="entry name" value="Prolyl oligopeptidase, N-terminal domain"/>
    <property type="match status" value="1"/>
</dbReference>
<dbReference type="GO" id="GO:0004252">
    <property type="term" value="F:serine-type endopeptidase activity"/>
    <property type="evidence" value="ECO:0007669"/>
    <property type="project" value="UniProtKB-EC"/>
</dbReference>
<dbReference type="EMBL" id="AVPK01000002">
    <property type="protein sequence ID" value="KGN38420.1"/>
    <property type="molecule type" value="Genomic_DNA"/>
</dbReference>
<dbReference type="AlphaFoldDB" id="A0A0A0JLV5"/>
<dbReference type="SUPFAM" id="SSF53474">
    <property type="entry name" value="alpha/beta-Hydrolases"/>
    <property type="match status" value="1"/>
</dbReference>
<comment type="caution">
    <text evidence="7">The sequence shown here is derived from an EMBL/GenBank/DDBJ whole genome shotgun (WGS) entry which is preliminary data.</text>
</comment>
<feature type="domain" description="Peptidase S9A N-terminal" evidence="6">
    <location>
        <begin position="7"/>
        <end position="423"/>
    </location>
</feature>
<gene>
    <name evidence="7" type="ORF">N803_06665</name>
</gene>
<evidence type="ECO:0000259" key="5">
    <source>
        <dbReference type="Pfam" id="PF00326"/>
    </source>
</evidence>
<dbReference type="PANTHER" id="PTHR11757">
    <property type="entry name" value="PROTEASE FAMILY S9A OLIGOPEPTIDASE"/>
    <property type="match status" value="1"/>
</dbReference>
<dbReference type="InterPro" id="IPR029058">
    <property type="entry name" value="AB_hydrolase_fold"/>
</dbReference>
<reference evidence="7 8" key="1">
    <citation type="submission" date="2013-08" db="EMBL/GenBank/DDBJ databases">
        <title>The genome sequence of Knoellia subterranea.</title>
        <authorList>
            <person name="Zhu W."/>
            <person name="Wang G."/>
        </authorList>
    </citation>
    <scope>NUCLEOTIDE SEQUENCE [LARGE SCALE GENOMIC DNA]</scope>
    <source>
        <strain evidence="7 8">KCTC 19937</strain>
    </source>
</reference>
<dbReference type="InterPro" id="IPR023302">
    <property type="entry name" value="Pept_S9A_N"/>
</dbReference>
<dbReference type="PANTHER" id="PTHR11757:SF19">
    <property type="entry name" value="PROLYL ENDOPEPTIDASE-LIKE"/>
    <property type="match status" value="1"/>
</dbReference>
<dbReference type="EC" id="3.4.21.83" evidence="7"/>
<evidence type="ECO:0000256" key="2">
    <source>
        <dbReference type="ARBA" id="ARBA00022670"/>
    </source>
</evidence>
<keyword evidence="4" id="KW-0720">Serine protease</keyword>
<organism evidence="7 8">
    <name type="scientific">Knoellia subterranea KCTC 19937</name>
    <dbReference type="NCBI Taxonomy" id="1385521"/>
    <lineage>
        <taxon>Bacteria</taxon>
        <taxon>Bacillati</taxon>
        <taxon>Actinomycetota</taxon>
        <taxon>Actinomycetes</taxon>
        <taxon>Micrococcales</taxon>
        <taxon>Intrasporangiaceae</taxon>
        <taxon>Knoellia</taxon>
    </lineage>
</organism>
<dbReference type="RefSeq" id="WP_052111722.1">
    <property type="nucleotide sequence ID" value="NZ_AVPK01000002.1"/>
</dbReference>
<dbReference type="Pfam" id="PF02897">
    <property type="entry name" value="Peptidase_S9_N"/>
    <property type="match status" value="1"/>
</dbReference>
<dbReference type="eggNOG" id="COG1770">
    <property type="taxonomic scope" value="Bacteria"/>
</dbReference>
<dbReference type="SUPFAM" id="SSF50993">
    <property type="entry name" value="Peptidase/esterase 'gauge' domain"/>
    <property type="match status" value="1"/>
</dbReference>
<evidence type="ECO:0000259" key="6">
    <source>
        <dbReference type="Pfam" id="PF02897"/>
    </source>
</evidence>
<name>A0A0A0JLV5_9MICO</name>
<dbReference type="STRING" id="1385521.N803_06665"/>
<evidence type="ECO:0000313" key="8">
    <source>
        <dbReference type="Proteomes" id="UP000030011"/>
    </source>
</evidence>
<dbReference type="InterPro" id="IPR001375">
    <property type="entry name" value="Peptidase_S9_cat"/>
</dbReference>
<evidence type="ECO:0000256" key="4">
    <source>
        <dbReference type="ARBA" id="ARBA00022825"/>
    </source>
</evidence>
<proteinExistence type="inferred from homology"/>
<sequence length="722" mass="79484">MAEPTPPVAPTREHLREHHGDRFVDAYEWLRDGEDPEVRAYLDAENAYADALTEQLKPLRDSIFGEIKSRVLETDLSVPVHSGPWWYYSRTVEGQQYAIHARVPCSDPAVRPVVAPDVTPEGEQIIVDGNVEAGESEFFAIGALTVSPDHRRLALATDVTGDERFGLVIRDLDTGETLDDSLAGIGYGVEFSHDGGTVFYTRLDDAWRPHQLWRHVVGSDPSTDVLVHQEDDERFWMGIGSSRDDRWIILALGSKTTSEVRLLDASTPDAEFRVVAARRDGVEYDVEPAQDRLLIVHNTDNPNSDLAWAPLDATSHEQWQPLVAAGEGERFLGIDAFDDVAVLSLRRNGLTSLSLLPADPTRESGYAAPVPVSFDEPIYSVGLGDNPERGQSSLQVVYESFVTPRTVLDLDFRSGERTVLKQQPVLGDVDLSDYVQRREWATAADGTRVPISVVHRADLEPDGTHPGLLTAYGAYEHSSDPYFSVARLSLLDRGVVHATAHVRGGGEMGRHWYDEGKLLAKPNTFSDTVACADRLVELGWVAPDRLGLEGGSAGGLLVGAALNLAPDRFRVAHGAVPFVDALTTILRPDLPLTVGEWEEWGNPLEDPEVYAVMKAYTPYENVAAQEYPAILATTSLHDTRVFFTEAAKWVARLRATVTNDASRPIVLRTEMSAGHGGRSGRYAAWEQIAWEWAFVLDQLGATSRLPRMHDDERAGGPAEQPA</sequence>